<keyword evidence="3" id="KW-0862">Zinc</keyword>
<sequence length="162" mass="18358">MSSKCCSKSVRDIDAVTCNDCHASVHAKCVNLKVDDLKSMKANNKTWRCDDCIKKQRKSIAPETTAAEGELSLKDIVALLNHLREDNKRIESNLGSSVDACQKAMKQLASDYKEQSEKLDTCLWEIESLTDEVKDVQRLNSILIDKVDELEKILKNQHDEYL</sequence>
<reference evidence="6 7" key="1">
    <citation type="journal article" date="2017" name="Gigascience">
        <title>Genome sequence of the small brown planthopper, Laodelphax striatellus.</title>
        <authorList>
            <person name="Zhu J."/>
            <person name="Jiang F."/>
            <person name="Wang X."/>
            <person name="Yang P."/>
            <person name="Bao Y."/>
            <person name="Zhao W."/>
            <person name="Wang W."/>
            <person name="Lu H."/>
            <person name="Wang Q."/>
            <person name="Cui N."/>
            <person name="Li J."/>
            <person name="Chen X."/>
            <person name="Luo L."/>
            <person name="Yu J."/>
            <person name="Kang L."/>
            <person name="Cui F."/>
        </authorList>
    </citation>
    <scope>NUCLEOTIDE SEQUENCE [LARGE SCALE GENOMIC DNA]</scope>
    <source>
        <strain evidence="6">Lst14</strain>
    </source>
</reference>
<evidence type="ECO:0000313" key="7">
    <source>
        <dbReference type="Proteomes" id="UP000291343"/>
    </source>
</evidence>
<feature type="coiled-coil region" evidence="4">
    <location>
        <begin position="73"/>
        <end position="160"/>
    </location>
</feature>
<keyword evidence="4" id="KW-0175">Coiled coil</keyword>
<keyword evidence="7" id="KW-1185">Reference proteome</keyword>
<keyword evidence="1" id="KW-0479">Metal-binding</keyword>
<dbReference type="SMR" id="A0A482XH52"/>
<protein>
    <recommendedName>
        <fullName evidence="5">PHD-type domain-containing protein</fullName>
    </recommendedName>
</protein>
<proteinExistence type="predicted"/>
<evidence type="ECO:0000256" key="2">
    <source>
        <dbReference type="ARBA" id="ARBA00022771"/>
    </source>
</evidence>
<dbReference type="InterPro" id="IPR019787">
    <property type="entry name" value="Znf_PHD-finger"/>
</dbReference>
<dbReference type="EMBL" id="QKKF02010263">
    <property type="protein sequence ID" value="RZF44870.1"/>
    <property type="molecule type" value="Genomic_DNA"/>
</dbReference>
<comment type="caution">
    <text evidence="6">The sequence shown here is derived from an EMBL/GenBank/DDBJ whole genome shotgun (WGS) entry which is preliminary data.</text>
</comment>
<organism evidence="6 7">
    <name type="scientific">Laodelphax striatellus</name>
    <name type="common">Small brown planthopper</name>
    <name type="synonym">Delphax striatella</name>
    <dbReference type="NCBI Taxonomy" id="195883"/>
    <lineage>
        <taxon>Eukaryota</taxon>
        <taxon>Metazoa</taxon>
        <taxon>Ecdysozoa</taxon>
        <taxon>Arthropoda</taxon>
        <taxon>Hexapoda</taxon>
        <taxon>Insecta</taxon>
        <taxon>Pterygota</taxon>
        <taxon>Neoptera</taxon>
        <taxon>Paraneoptera</taxon>
        <taxon>Hemiptera</taxon>
        <taxon>Auchenorrhyncha</taxon>
        <taxon>Fulgoroidea</taxon>
        <taxon>Delphacidae</taxon>
        <taxon>Criomorphinae</taxon>
        <taxon>Laodelphax</taxon>
    </lineage>
</organism>
<dbReference type="InterPro" id="IPR013083">
    <property type="entry name" value="Znf_RING/FYVE/PHD"/>
</dbReference>
<dbReference type="Proteomes" id="UP000291343">
    <property type="component" value="Unassembled WGS sequence"/>
</dbReference>
<dbReference type="SUPFAM" id="SSF57903">
    <property type="entry name" value="FYVE/PHD zinc finger"/>
    <property type="match status" value="1"/>
</dbReference>
<evidence type="ECO:0000256" key="3">
    <source>
        <dbReference type="ARBA" id="ARBA00022833"/>
    </source>
</evidence>
<name>A0A482XH52_LAOST</name>
<accession>A0A482XH52</accession>
<keyword evidence="2" id="KW-0863">Zinc-finger</keyword>
<dbReference type="OrthoDB" id="6751056at2759"/>
<dbReference type="GO" id="GO:0008270">
    <property type="term" value="F:zinc ion binding"/>
    <property type="evidence" value="ECO:0007669"/>
    <property type="project" value="UniProtKB-KW"/>
</dbReference>
<feature type="domain" description="PHD-type" evidence="5">
    <location>
        <begin position="5"/>
        <end position="52"/>
    </location>
</feature>
<evidence type="ECO:0000256" key="1">
    <source>
        <dbReference type="ARBA" id="ARBA00022723"/>
    </source>
</evidence>
<evidence type="ECO:0000259" key="5">
    <source>
        <dbReference type="Pfam" id="PF00628"/>
    </source>
</evidence>
<dbReference type="InterPro" id="IPR011011">
    <property type="entry name" value="Znf_FYVE_PHD"/>
</dbReference>
<evidence type="ECO:0000313" key="6">
    <source>
        <dbReference type="EMBL" id="RZF44870.1"/>
    </source>
</evidence>
<evidence type="ECO:0000256" key="4">
    <source>
        <dbReference type="SAM" id="Coils"/>
    </source>
</evidence>
<gene>
    <name evidence="6" type="ORF">LSTR_LSTR004495</name>
</gene>
<dbReference type="Pfam" id="PF00628">
    <property type="entry name" value="PHD"/>
    <property type="match status" value="1"/>
</dbReference>
<dbReference type="AlphaFoldDB" id="A0A482XH52"/>
<dbReference type="Gene3D" id="3.30.40.10">
    <property type="entry name" value="Zinc/RING finger domain, C3HC4 (zinc finger)"/>
    <property type="match status" value="1"/>
</dbReference>
<dbReference type="InParanoid" id="A0A482XH52"/>